<feature type="compositionally biased region" description="Basic residues" evidence="1">
    <location>
        <begin position="38"/>
        <end position="47"/>
    </location>
</feature>
<dbReference type="GeneID" id="83548524"/>
<comment type="caution">
    <text evidence="2">The sequence shown here is derived from an EMBL/GenBank/DDBJ whole genome shotgun (WGS) entry which is preliminary data.</text>
</comment>
<evidence type="ECO:0000256" key="1">
    <source>
        <dbReference type="SAM" id="MobiDB-lite"/>
    </source>
</evidence>
<sequence length="47" mass="5467">MADKAKTDREKMLEIIKKKQTDGGNFNKKATARNDRTKMRKGPKIFK</sequence>
<name>A0A2C8EPX1_9LACO</name>
<organism evidence="2 3">
    <name type="scientific">Dellaglioa algida</name>
    <dbReference type="NCBI Taxonomy" id="105612"/>
    <lineage>
        <taxon>Bacteria</taxon>
        <taxon>Bacillati</taxon>
        <taxon>Bacillota</taxon>
        <taxon>Bacilli</taxon>
        <taxon>Lactobacillales</taxon>
        <taxon>Lactobacillaceae</taxon>
        <taxon>Dellaglioa</taxon>
    </lineage>
</organism>
<evidence type="ECO:0000313" key="3">
    <source>
        <dbReference type="Proteomes" id="UP000321659"/>
    </source>
</evidence>
<reference evidence="2 3" key="1">
    <citation type="submission" date="2019-04" db="EMBL/GenBank/DDBJ databases">
        <title>In vitro growth and metabolic characteristics of meat-borne Lactobacillus algidus strains.</title>
        <authorList>
            <person name="Sade E."/>
            <person name="Per J."/>
            <person name="Tytti H."/>
            <person name="Johanna B.K."/>
        </authorList>
    </citation>
    <scope>NUCLEOTIDE SEQUENCE [LARGE SCALE GENOMIC DNA]</scope>
    <source>
        <strain evidence="2 3">LTS37-1</strain>
    </source>
</reference>
<evidence type="ECO:0000313" key="2">
    <source>
        <dbReference type="EMBL" id="TWW11256.1"/>
    </source>
</evidence>
<dbReference type="AlphaFoldDB" id="A0A2C8EPX1"/>
<dbReference type="EMBL" id="SRRQ01000004">
    <property type="protein sequence ID" value="TWW11256.1"/>
    <property type="molecule type" value="Genomic_DNA"/>
</dbReference>
<dbReference type="Proteomes" id="UP000321659">
    <property type="component" value="Unassembled WGS sequence"/>
</dbReference>
<gene>
    <name evidence="2" type="ORF">LABALGLTS371_07710</name>
</gene>
<protein>
    <submittedName>
        <fullName evidence="2">Uncharacterized protein</fullName>
    </submittedName>
</protein>
<proteinExistence type="predicted"/>
<feature type="region of interest" description="Disordered" evidence="1">
    <location>
        <begin position="17"/>
        <end position="47"/>
    </location>
</feature>
<dbReference type="RefSeq" id="WP_057974603.1">
    <property type="nucleotide sequence ID" value="NZ_CBCRTS010000006.1"/>
</dbReference>
<accession>A0A2C8EPX1</accession>